<accession>A0ACB8U5S7</accession>
<evidence type="ECO:0000313" key="1">
    <source>
        <dbReference type="EMBL" id="KAI0089618.1"/>
    </source>
</evidence>
<keyword evidence="2" id="KW-1185">Reference proteome</keyword>
<name>A0ACB8U5S7_9APHY</name>
<dbReference type="EMBL" id="MU274910">
    <property type="protein sequence ID" value="KAI0089618.1"/>
    <property type="molecule type" value="Genomic_DNA"/>
</dbReference>
<organism evidence="1 2">
    <name type="scientific">Irpex rosettiformis</name>
    <dbReference type="NCBI Taxonomy" id="378272"/>
    <lineage>
        <taxon>Eukaryota</taxon>
        <taxon>Fungi</taxon>
        <taxon>Dikarya</taxon>
        <taxon>Basidiomycota</taxon>
        <taxon>Agaricomycotina</taxon>
        <taxon>Agaricomycetes</taxon>
        <taxon>Polyporales</taxon>
        <taxon>Irpicaceae</taxon>
        <taxon>Irpex</taxon>
    </lineage>
</organism>
<reference evidence="1" key="1">
    <citation type="journal article" date="2021" name="Environ. Microbiol.">
        <title>Gene family expansions and transcriptome signatures uncover fungal adaptations to wood decay.</title>
        <authorList>
            <person name="Hage H."/>
            <person name="Miyauchi S."/>
            <person name="Viragh M."/>
            <person name="Drula E."/>
            <person name="Min B."/>
            <person name="Chaduli D."/>
            <person name="Navarro D."/>
            <person name="Favel A."/>
            <person name="Norest M."/>
            <person name="Lesage-Meessen L."/>
            <person name="Balint B."/>
            <person name="Merenyi Z."/>
            <person name="de Eugenio L."/>
            <person name="Morin E."/>
            <person name="Martinez A.T."/>
            <person name="Baldrian P."/>
            <person name="Stursova M."/>
            <person name="Martinez M.J."/>
            <person name="Novotny C."/>
            <person name="Magnuson J.K."/>
            <person name="Spatafora J.W."/>
            <person name="Maurice S."/>
            <person name="Pangilinan J."/>
            <person name="Andreopoulos W."/>
            <person name="LaButti K."/>
            <person name="Hundley H."/>
            <person name="Na H."/>
            <person name="Kuo A."/>
            <person name="Barry K."/>
            <person name="Lipzen A."/>
            <person name="Henrissat B."/>
            <person name="Riley R."/>
            <person name="Ahrendt S."/>
            <person name="Nagy L.G."/>
            <person name="Grigoriev I.V."/>
            <person name="Martin F."/>
            <person name="Rosso M.N."/>
        </authorList>
    </citation>
    <scope>NUCLEOTIDE SEQUENCE</scope>
    <source>
        <strain evidence="1">CBS 384.51</strain>
    </source>
</reference>
<evidence type="ECO:0000313" key="2">
    <source>
        <dbReference type="Proteomes" id="UP001055072"/>
    </source>
</evidence>
<protein>
    <submittedName>
        <fullName evidence="1">Aspartic peptidase A1</fullName>
    </submittedName>
</protein>
<proteinExistence type="predicted"/>
<comment type="caution">
    <text evidence="1">The sequence shown here is derived from an EMBL/GenBank/DDBJ whole genome shotgun (WGS) entry which is preliminary data.</text>
</comment>
<gene>
    <name evidence="1" type="ORF">BDY19DRAFT_985033</name>
</gene>
<sequence>MFARLSATLLLALACAAHPLVNVARTDHSLVSLPIAKHLNLTGPAKLIKHDQLRARKLFGTHNPSLNAFAADASGSDEVALTNTLVSYTVKVEIGSPPTTYELIVDTGSSNTWIGARYPGWHPTSTSHSTSHPVHVNYGSGYFAGMEVSDRIKIGDLVIDNQSLGSASYSKGFNAVDGILGIGPTILTKGTTVPSNAIIPTVVDTAAQEGLISERYVGIYFQPPTKNDEMSGVLTFGHADSSKFTGSLYEVPITTHSPASNYVGIDQSITYGSSGVSILPQSSGIVDTGTTLILLATSAFNEYMKATGASLDERVGLLSIPANRYKNLESLYFLIGSKTFELTPNAQIWPRSLNEEIGGSADKVYLIVGDAGDNTPDGLRFINGQTFLERFYTTYDSTKNTFGIAETEYTRYEGN</sequence>
<dbReference type="Proteomes" id="UP001055072">
    <property type="component" value="Unassembled WGS sequence"/>
</dbReference>